<protein>
    <submittedName>
        <fullName evidence="2">Uncharacterized protein</fullName>
    </submittedName>
</protein>
<dbReference type="GO" id="GO:0042790">
    <property type="term" value="P:nucleolar large rRNA transcription by RNA polymerase I"/>
    <property type="evidence" value="ECO:0007669"/>
    <property type="project" value="TreeGrafter"/>
</dbReference>
<reference evidence="2" key="1">
    <citation type="submission" date="2020-02" db="EMBL/GenBank/DDBJ databases">
        <authorList>
            <person name="Palmer J.M."/>
        </authorList>
    </citation>
    <scope>NUCLEOTIDE SEQUENCE</scope>
    <source>
        <strain evidence="2">EPUS1.4</strain>
        <tissue evidence="2">Thallus</tissue>
    </source>
</reference>
<dbReference type="OrthoDB" id="2159786at2759"/>
<organism evidence="2 3">
    <name type="scientific">Endocarpon pusillum</name>
    <dbReference type="NCBI Taxonomy" id="364733"/>
    <lineage>
        <taxon>Eukaryota</taxon>
        <taxon>Fungi</taxon>
        <taxon>Dikarya</taxon>
        <taxon>Ascomycota</taxon>
        <taxon>Pezizomycotina</taxon>
        <taxon>Eurotiomycetes</taxon>
        <taxon>Chaetothyriomycetidae</taxon>
        <taxon>Verrucariales</taxon>
        <taxon>Verrucariaceae</taxon>
        <taxon>Endocarpon</taxon>
    </lineage>
</organism>
<dbReference type="InterPro" id="IPR053029">
    <property type="entry name" value="RNA_pol_I-specific_init_factor"/>
</dbReference>
<feature type="compositionally biased region" description="Polar residues" evidence="1">
    <location>
        <begin position="47"/>
        <end position="59"/>
    </location>
</feature>
<dbReference type="GO" id="GO:0001181">
    <property type="term" value="F:RNA polymerase I general transcription initiation factor activity"/>
    <property type="evidence" value="ECO:0007669"/>
    <property type="project" value="InterPro"/>
</dbReference>
<comment type="caution">
    <text evidence="2">The sequence shown here is derived from an EMBL/GenBank/DDBJ whole genome shotgun (WGS) entry which is preliminary data.</text>
</comment>
<dbReference type="AlphaFoldDB" id="A0A8H7ABR0"/>
<evidence type="ECO:0000256" key="1">
    <source>
        <dbReference type="SAM" id="MobiDB-lite"/>
    </source>
</evidence>
<dbReference type="GO" id="GO:0001164">
    <property type="term" value="F:RNA polymerase I core promoter sequence-specific DNA binding"/>
    <property type="evidence" value="ECO:0007669"/>
    <property type="project" value="InterPro"/>
</dbReference>
<keyword evidence="3" id="KW-1185">Reference proteome</keyword>
<dbReference type="InterPro" id="IPR007224">
    <property type="entry name" value="TIF_Rrn11"/>
</dbReference>
<dbReference type="Proteomes" id="UP000606974">
    <property type="component" value="Unassembled WGS sequence"/>
</dbReference>
<evidence type="ECO:0000313" key="2">
    <source>
        <dbReference type="EMBL" id="KAF7504232.1"/>
    </source>
</evidence>
<feature type="region of interest" description="Disordered" evidence="1">
    <location>
        <begin position="191"/>
        <end position="215"/>
    </location>
</feature>
<dbReference type="Pfam" id="PF04090">
    <property type="entry name" value="Rrn11"/>
    <property type="match status" value="1"/>
</dbReference>
<dbReference type="PANTHER" id="PTHR28244:SF1">
    <property type="entry name" value="RNA POLYMERASE I-SPECIFIC TRANSCRIPTION INITIATION FACTOR RRN11"/>
    <property type="match status" value="1"/>
</dbReference>
<name>A0A8H7ABR0_9EURO</name>
<evidence type="ECO:0000313" key="3">
    <source>
        <dbReference type="Proteomes" id="UP000606974"/>
    </source>
</evidence>
<feature type="compositionally biased region" description="Low complexity" evidence="1">
    <location>
        <begin position="200"/>
        <end position="213"/>
    </location>
</feature>
<feature type="region of interest" description="Disordered" evidence="1">
    <location>
        <begin position="1"/>
        <end position="59"/>
    </location>
</feature>
<dbReference type="PANTHER" id="PTHR28244">
    <property type="entry name" value="RNA POLYMERASE I-SPECIFIC TRANSCRIPTION INITIATION FACTOR RRN11"/>
    <property type="match status" value="1"/>
</dbReference>
<proteinExistence type="predicted"/>
<sequence length="371" mass="41902">MFSLPLHSFHRPTQVRNNASRPRKRKRQGSYTSEQERGQDALLPDSYTGSPGTLSSSRRSAVTAVLTPDEIYQYAVAGQPVEDALQGHPFPHADTANRWRPSRFDYNLRQELKPAHTSHLERDGSLAVQSLHQQHLAVMTTILHRSLLEQDFVRAGRALGMMLRDEVGGRPVDVRAECRWGIGAEILLRQDAQKQHRSQEQSSPSSPEQYTSSDRSKAWFSRKGFEDAKRYYERLIVQYPFYKQNPGAVNALDFYPAMFGLWIYVVHQEAKLRLSQPSSGLNDSDDNQVIPEELSQAKEIADRMESVMSAPPYREDADLIDLSRNVHVWIHDLEEASAVHTDAIDAINQGGDASMEFLTSGVTKVSLQSQT</sequence>
<dbReference type="GO" id="GO:0070860">
    <property type="term" value="C:RNA polymerase I core factor complex"/>
    <property type="evidence" value="ECO:0007669"/>
    <property type="project" value="TreeGrafter"/>
</dbReference>
<accession>A0A8H7ABR0</accession>
<dbReference type="EMBL" id="JAACFV010000144">
    <property type="protein sequence ID" value="KAF7504232.1"/>
    <property type="molecule type" value="Genomic_DNA"/>
</dbReference>
<gene>
    <name evidence="2" type="ORF">GJ744_002554</name>
</gene>
<dbReference type="GO" id="GO:0017025">
    <property type="term" value="F:TBP-class protein binding"/>
    <property type="evidence" value="ECO:0007669"/>
    <property type="project" value="TreeGrafter"/>
</dbReference>